<keyword evidence="4" id="KW-1185">Reference proteome</keyword>
<feature type="transmembrane region" description="Helical" evidence="2">
    <location>
        <begin position="47"/>
        <end position="71"/>
    </location>
</feature>
<dbReference type="Proteomes" id="UP000249304">
    <property type="component" value="Unassembled WGS sequence"/>
</dbReference>
<protein>
    <submittedName>
        <fullName evidence="3">Uncharacterized protein</fullName>
    </submittedName>
</protein>
<name>A0A2W2DSV0_9ACTN</name>
<gene>
    <name evidence="3" type="ORF">C1J01_30425</name>
</gene>
<dbReference type="AlphaFoldDB" id="A0A2W2DSV0"/>
<keyword evidence="2" id="KW-0472">Membrane</keyword>
<proteinExistence type="predicted"/>
<reference evidence="3 4" key="1">
    <citation type="submission" date="2018-01" db="EMBL/GenBank/DDBJ databases">
        <title>Draft genome sequence of Nonomuraea sp. KC333.</title>
        <authorList>
            <person name="Sahin N."/>
            <person name="Saygin H."/>
            <person name="Ay H."/>
        </authorList>
    </citation>
    <scope>NUCLEOTIDE SEQUENCE [LARGE SCALE GENOMIC DNA]</scope>
    <source>
        <strain evidence="3 4">KC333</strain>
    </source>
</reference>
<feature type="coiled-coil region" evidence="1">
    <location>
        <begin position="74"/>
        <end position="108"/>
    </location>
</feature>
<keyword evidence="2" id="KW-0812">Transmembrane</keyword>
<keyword evidence="1" id="KW-0175">Coiled coil</keyword>
<evidence type="ECO:0000256" key="2">
    <source>
        <dbReference type="SAM" id="Phobius"/>
    </source>
</evidence>
<evidence type="ECO:0000313" key="4">
    <source>
        <dbReference type="Proteomes" id="UP000249304"/>
    </source>
</evidence>
<dbReference type="EMBL" id="POUD01000161">
    <property type="protein sequence ID" value="PZG13281.1"/>
    <property type="molecule type" value="Genomic_DNA"/>
</dbReference>
<organism evidence="3 4">
    <name type="scientific">Nonomuraea aridisoli</name>
    <dbReference type="NCBI Taxonomy" id="2070368"/>
    <lineage>
        <taxon>Bacteria</taxon>
        <taxon>Bacillati</taxon>
        <taxon>Actinomycetota</taxon>
        <taxon>Actinomycetes</taxon>
        <taxon>Streptosporangiales</taxon>
        <taxon>Streptosporangiaceae</taxon>
        <taxon>Nonomuraea</taxon>
    </lineage>
</organism>
<keyword evidence="2" id="KW-1133">Transmembrane helix</keyword>
<evidence type="ECO:0000256" key="1">
    <source>
        <dbReference type="SAM" id="Coils"/>
    </source>
</evidence>
<accession>A0A2W2DSV0</accession>
<evidence type="ECO:0000313" key="3">
    <source>
        <dbReference type="EMBL" id="PZG13281.1"/>
    </source>
</evidence>
<sequence length="236" mass="26790">MILFGVLITVIAVTVWLVLLLLAIDPRRDWAWRRWQYRYPGVEPSDAAYAATRIAAIFGMIFLLGGGVWVYSSYRGLEAAAEESRQERAEWDERYREVQEGYQKLEQERRLRNSQRLTTSPNEDGGEILTFWAASKGKKLTVVYQPSPCHRVTDSPAEETERSVTIHLTEHGSLDGTWGLTCHSKPSEVRARAEVIELGRPLGNRKVYAGDGKVKRCDESPSLSKLCAAVRKDHER</sequence>
<comment type="caution">
    <text evidence="3">The sequence shown here is derived from an EMBL/GenBank/DDBJ whole genome shotgun (WGS) entry which is preliminary data.</text>
</comment>
<dbReference type="RefSeq" id="WP_111182422.1">
    <property type="nucleotide sequence ID" value="NZ_POUD01000161.1"/>
</dbReference>